<organism evidence="6 7">
    <name type="scientific">Brucella endophytica</name>
    <dbReference type="NCBI Taxonomy" id="1963359"/>
    <lineage>
        <taxon>Bacteria</taxon>
        <taxon>Pseudomonadati</taxon>
        <taxon>Pseudomonadota</taxon>
        <taxon>Alphaproteobacteria</taxon>
        <taxon>Hyphomicrobiales</taxon>
        <taxon>Brucellaceae</taxon>
        <taxon>Brucella/Ochrobactrum group</taxon>
        <taxon>Brucella</taxon>
    </lineage>
</organism>
<feature type="domain" description="Transposase IS4-like" evidence="5">
    <location>
        <begin position="8"/>
        <end position="152"/>
    </location>
</feature>
<evidence type="ECO:0000256" key="2">
    <source>
        <dbReference type="ARBA" id="ARBA00022578"/>
    </source>
</evidence>
<protein>
    <recommendedName>
        <fullName evidence="5">Transposase IS4-like domain-containing protein</fullName>
    </recommendedName>
</protein>
<dbReference type="GO" id="GO:0006313">
    <property type="term" value="P:DNA transposition"/>
    <property type="evidence" value="ECO:0007669"/>
    <property type="project" value="InterPro"/>
</dbReference>
<dbReference type="PANTHER" id="PTHR33258">
    <property type="entry name" value="TRANSPOSASE INSL FOR INSERTION SEQUENCE ELEMENT IS186A-RELATED"/>
    <property type="match status" value="1"/>
</dbReference>
<reference evidence="6" key="1">
    <citation type="journal article" date="2014" name="Int. J. Syst. Evol. Microbiol.">
        <title>Complete genome sequence of Corynebacterium casei LMG S-19264T (=DSM 44701T), isolated from a smear-ripened cheese.</title>
        <authorList>
            <consortium name="US DOE Joint Genome Institute (JGI-PGF)"/>
            <person name="Walter F."/>
            <person name="Albersmeier A."/>
            <person name="Kalinowski J."/>
            <person name="Ruckert C."/>
        </authorList>
    </citation>
    <scope>NUCLEOTIDE SEQUENCE</scope>
    <source>
        <strain evidence="6">CGMCC 1.15082</strain>
    </source>
</reference>
<dbReference type="Proteomes" id="UP000646478">
    <property type="component" value="Unassembled WGS sequence"/>
</dbReference>
<keyword evidence="2" id="KW-0815">Transposition</keyword>
<evidence type="ECO:0000313" key="7">
    <source>
        <dbReference type="Proteomes" id="UP000646478"/>
    </source>
</evidence>
<dbReference type="Pfam" id="PF01609">
    <property type="entry name" value="DDE_Tnp_1"/>
    <property type="match status" value="1"/>
</dbReference>
<evidence type="ECO:0000259" key="5">
    <source>
        <dbReference type="Pfam" id="PF01609"/>
    </source>
</evidence>
<evidence type="ECO:0000256" key="3">
    <source>
        <dbReference type="ARBA" id="ARBA00023125"/>
    </source>
</evidence>
<dbReference type="Gene3D" id="3.90.350.10">
    <property type="entry name" value="Transposase Inhibitor Protein From Tn5, Chain A, domain 1"/>
    <property type="match status" value="1"/>
</dbReference>
<gene>
    <name evidence="6" type="ORF">GCM10011491_39650</name>
</gene>
<dbReference type="AlphaFoldDB" id="A0A916SQ21"/>
<dbReference type="SUPFAM" id="SSF53098">
    <property type="entry name" value="Ribonuclease H-like"/>
    <property type="match status" value="1"/>
</dbReference>
<dbReference type="GO" id="GO:0004803">
    <property type="term" value="F:transposase activity"/>
    <property type="evidence" value="ECO:0007669"/>
    <property type="project" value="InterPro"/>
</dbReference>
<dbReference type="InterPro" id="IPR047952">
    <property type="entry name" value="Transpos_IS4"/>
</dbReference>
<name>A0A916SQ21_9HYPH</name>
<keyword evidence="3" id="KW-0238">DNA-binding</keyword>
<evidence type="ECO:0000256" key="1">
    <source>
        <dbReference type="ARBA" id="ARBA00010075"/>
    </source>
</evidence>
<reference evidence="6" key="2">
    <citation type="submission" date="2020-09" db="EMBL/GenBank/DDBJ databases">
        <authorList>
            <person name="Sun Q."/>
            <person name="Zhou Y."/>
        </authorList>
    </citation>
    <scope>NUCLEOTIDE SEQUENCE</scope>
    <source>
        <strain evidence="6">CGMCC 1.15082</strain>
    </source>
</reference>
<dbReference type="InterPro" id="IPR012337">
    <property type="entry name" value="RNaseH-like_sf"/>
</dbReference>
<sequence length="208" mass="24005">MPLEPGMTYVFDLGYYDFHWWAELDAKGCRFVSRLKSNTLLDVMAEQAVPMDSNILSDRIGFLPQRMASSRRNPFADPVREVTVRMNTGTIIRLVTNDLDAPVEEIADLYKERWQIELFFKWIKQNLKLRHFLGTSENAVRIQVFVALIALLVLRSAQATQQTITQPRAFTCPVRLNLMHRRSITALKTPLPPTPCDQRQMLLDLTQV</sequence>
<comment type="caution">
    <text evidence="6">The sequence shown here is derived from an EMBL/GenBank/DDBJ whole genome shotgun (WGS) entry which is preliminary data.</text>
</comment>
<evidence type="ECO:0000256" key="4">
    <source>
        <dbReference type="ARBA" id="ARBA00023172"/>
    </source>
</evidence>
<accession>A0A916SQ21</accession>
<keyword evidence="4" id="KW-0233">DNA recombination</keyword>
<dbReference type="InterPro" id="IPR002559">
    <property type="entry name" value="Transposase_11"/>
</dbReference>
<comment type="similarity">
    <text evidence="1">Belongs to the transposase 11 family.</text>
</comment>
<dbReference type="EMBL" id="BMHH01000023">
    <property type="protein sequence ID" value="GGB07686.1"/>
    <property type="molecule type" value="Genomic_DNA"/>
</dbReference>
<keyword evidence="7" id="KW-1185">Reference proteome</keyword>
<dbReference type="GO" id="GO:0003677">
    <property type="term" value="F:DNA binding"/>
    <property type="evidence" value="ECO:0007669"/>
    <property type="project" value="UniProtKB-KW"/>
</dbReference>
<dbReference type="NCBIfam" id="NF033592">
    <property type="entry name" value="transpos_IS4_1"/>
    <property type="match status" value="1"/>
</dbReference>
<dbReference type="PANTHER" id="PTHR33258:SF1">
    <property type="entry name" value="TRANSPOSASE INSL FOR INSERTION SEQUENCE ELEMENT IS186A-RELATED"/>
    <property type="match status" value="1"/>
</dbReference>
<proteinExistence type="inferred from homology"/>
<evidence type="ECO:0000313" key="6">
    <source>
        <dbReference type="EMBL" id="GGB07686.1"/>
    </source>
</evidence>